<evidence type="ECO:0000256" key="3">
    <source>
        <dbReference type="ARBA" id="ARBA00022448"/>
    </source>
</evidence>
<keyword evidence="5 9" id="KW-0812">Transmembrane</keyword>
<evidence type="ECO:0000256" key="9">
    <source>
        <dbReference type="SAM" id="Phobius"/>
    </source>
</evidence>
<keyword evidence="7 9" id="KW-0472">Membrane</keyword>
<evidence type="ECO:0000256" key="8">
    <source>
        <dbReference type="SAM" id="MobiDB-lite"/>
    </source>
</evidence>
<feature type="transmembrane region" description="Helical" evidence="9">
    <location>
        <begin position="379"/>
        <end position="403"/>
    </location>
</feature>
<dbReference type="PANTHER" id="PTHR31686:SF3">
    <property type="entry name" value="ACID TRANSPORT PROTEIN, PUTATIVE (AFU_ORTHOLOGUE AFUA_4G09410)-RELATED"/>
    <property type="match status" value="1"/>
</dbReference>
<dbReference type="Gene3D" id="1.50.10.150">
    <property type="entry name" value="Voltage-dependent anion channel"/>
    <property type="match status" value="1"/>
</dbReference>
<feature type="transmembrane region" description="Helical" evidence="9">
    <location>
        <begin position="180"/>
        <end position="200"/>
    </location>
</feature>
<dbReference type="EMBL" id="SKBQ01000037">
    <property type="protein sequence ID" value="TPX13066.1"/>
    <property type="molecule type" value="Genomic_DNA"/>
</dbReference>
<comment type="subcellular location">
    <subcellularLocation>
        <location evidence="1">Cell membrane</location>
        <topology evidence="1">Multi-pass membrane protein</topology>
    </subcellularLocation>
</comment>
<feature type="transmembrane region" description="Helical" evidence="9">
    <location>
        <begin position="147"/>
        <end position="168"/>
    </location>
</feature>
<evidence type="ECO:0000313" key="11">
    <source>
        <dbReference type="Proteomes" id="UP000319257"/>
    </source>
</evidence>
<organism evidence="10 11">
    <name type="scientific">Thyridium curvatum</name>
    <dbReference type="NCBI Taxonomy" id="1093900"/>
    <lineage>
        <taxon>Eukaryota</taxon>
        <taxon>Fungi</taxon>
        <taxon>Dikarya</taxon>
        <taxon>Ascomycota</taxon>
        <taxon>Pezizomycotina</taxon>
        <taxon>Sordariomycetes</taxon>
        <taxon>Sordariomycetidae</taxon>
        <taxon>Thyridiales</taxon>
        <taxon>Thyridiaceae</taxon>
        <taxon>Thyridium</taxon>
    </lineage>
</organism>
<dbReference type="GeneID" id="41973939"/>
<dbReference type="Pfam" id="PF03595">
    <property type="entry name" value="SLAC1"/>
    <property type="match status" value="1"/>
</dbReference>
<dbReference type="OrthoDB" id="1099at2759"/>
<feature type="transmembrane region" description="Helical" evidence="9">
    <location>
        <begin position="220"/>
        <end position="239"/>
    </location>
</feature>
<evidence type="ECO:0000256" key="1">
    <source>
        <dbReference type="ARBA" id="ARBA00004651"/>
    </source>
</evidence>
<dbReference type="RefSeq" id="XP_030994777.1">
    <property type="nucleotide sequence ID" value="XM_031141131.1"/>
</dbReference>
<dbReference type="AlphaFoldDB" id="A0A507B1X7"/>
<reference evidence="10 11" key="1">
    <citation type="submission" date="2019-06" db="EMBL/GenBank/DDBJ databases">
        <title>Draft genome sequence of the filamentous fungus Phialemoniopsis curvata isolated from diesel fuel.</title>
        <authorList>
            <person name="Varaljay V.A."/>
            <person name="Lyon W.J."/>
            <person name="Crouch A.L."/>
            <person name="Drake C.E."/>
            <person name="Hollomon J.M."/>
            <person name="Nadeau L.J."/>
            <person name="Nunn H.S."/>
            <person name="Stevenson B.S."/>
            <person name="Bojanowski C.L."/>
            <person name="Crookes-Goodson W.J."/>
        </authorList>
    </citation>
    <scope>NUCLEOTIDE SEQUENCE [LARGE SCALE GENOMIC DNA]</scope>
    <source>
        <strain evidence="10 11">D216</strain>
    </source>
</reference>
<dbReference type="PANTHER" id="PTHR31686">
    <property type="match status" value="1"/>
</dbReference>
<evidence type="ECO:0000256" key="5">
    <source>
        <dbReference type="ARBA" id="ARBA00022692"/>
    </source>
</evidence>
<evidence type="ECO:0000256" key="6">
    <source>
        <dbReference type="ARBA" id="ARBA00022989"/>
    </source>
</evidence>
<feature type="compositionally biased region" description="Low complexity" evidence="8">
    <location>
        <begin position="32"/>
        <end position="46"/>
    </location>
</feature>
<dbReference type="InterPro" id="IPR051629">
    <property type="entry name" value="Sulfite_efflux_TDT"/>
</dbReference>
<keyword evidence="3" id="KW-0813">Transport</keyword>
<dbReference type="GO" id="GO:0005886">
    <property type="term" value="C:plasma membrane"/>
    <property type="evidence" value="ECO:0007669"/>
    <property type="project" value="UniProtKB-SubCell"/>
</dbReference>
<comment type="caution">
    <text evidence="10">The sequence shown here is derived from an EMBL/GenBank/DDBJ whole genome shotgun (WGS) entry which is preliminary data.</text>
</comment>
<dbReference type="InterPro" id="IPR038665">
    <property type="entry name" value="Voltage-dep_anion_channel_sf"/>
</dbReference>
<evidence type="ECO:0000313" key="10">
    <source>
        <dbReference type="EMBL" id="TPX13066.1"/>
    </source>
</evidence>
<name>A0A507B1X7_9PEZI</name>
<dbReference type="GO" id="GO:0000319">
    <property type="term" value="F:sulfite transmembrane transporter activity"/>
    <property type="evidence" value="ECO:0007669"/>
    <property type="project" value="TreeGrafter"/>
</dbReference>
<comment type="similarity">
    <text evidence="2">Belongs to the tellurite-resistance/dicarboxylate transporter (TDT) family.</text>
</comment>
<feature type="transmembrane region" description="Helical" evidence="9">
    <location>
        <begin position="251"/>
        <end position="275"/>
    </location>
</feature>
<feature type="transmembrane region" description="Helical" evidence="9">
    <location>
        <begin position="105"/>
        <end position="127"/>
    </location>
</feature>
<feature type="region of interest" description="Disordered" evidence="8">
    <location>
        <begin position="1"/>
        <end position="46"/>
    </location>
</feature>
<gene>
    <name evidence="10" type="ORF">E0L32_006492</name>
</gene>
<dbReference type="Proteomes" id="UP000319257">
    <property type="component" value="Unassembled WGS sequence"/>
</dbReference>
<keyword evidence="11" id="KW-1185">Reference proteome</keyword>
<accession>A0A507B1X7</accession>
<dbReference type="InterPro" id="IPR004695">
    <property type="entry name" value="SLAC1/Mae1/Ssu1/TehA"/>
</dbReference>
<keyword evidence="4" id="KW-1003">Cell membrane</keyword>
<evidence type="ECO:0000256" key="4">
    <source>
        <dbReference type="ARBA" id="ARBA00022475"/>
    </source>
</evidence>
<protein>
    <submittedName>
        <fullName evidence="10">Uncharacterized protein</fullName>
    </submittedName>
</protein>
<sequence length="407" mass="43246">MARVPGSDTSNDLTLVPTPIRHSKPPSPPPGQHGTAPARAPSASSSAVDPALTEVPELIGAIRQASPLRAAILSFSSIWFLIPQGTGITSTVLFRLDYQFRGLDIISYIVWGFTAVSLLLMLVLYATRTALDPRHVVASLGHNAGEVACFSSVSIAFTSCVQMVALALGHIPGWATAACILWWVNMGLALVACTIIPYYYLHVQPPGAQQILPVTQLPLVAAITLAAGGGVVVAGGFATGTEAPAPLRLPIAMVSYLFLGLGMPLALAMSTVYLVRLFDGVPPPGGKVYQDMILAGPWGQGSFALQALGGVLASQAEAFAAYSPGGVFFSRHAVEVVGYASMFLGFLSWGQGTFWWFYASTSVGHSHVSPRKRTHDHHISYSLAEWSLVFPWVSLFYVLLILFSASH</sequence>
<evidence type="ECO:0000256" key="2">
    <source>
        <dbReference type="ARBA" id="ARBA00008566"/>
    </source>
</evidence>
<keyword evidence="6 9" id="KW-1133">Transmembrane helix</keyword>
<evidence type="ECO:0000256" key="7">
    <source>
        <dbReference type="ARBA" id="ARBA00023136"/>
    </source>
</evidence>
<dbReference type="InParanoid" id="A0A507B1X7"/>
<proteinExistence type="inferred from homology"/>
<feature type="transmembrane region" description="Helical" evidence="9">
    <location>
        <begin position="336"/>
        <end position="358"/>
    </location>
</feature>